<proteinExistence type="inferred from homology"/>
<feature type="region of interest" description="Disordered" evidence="6">
    <location>
        <begin position="1"/>
        <end position="198"/>
    </location>
</feature>
<keyword evidence="10" id="KW-1185">Reference proteome</keyword>
<dbReference type="PANTHER" id="PTHR43220">
    <property type="match status" value="1"/>
</dbReference>
<feature type="region of interest" description="Disordered" evidence="6">
    <location>
        <begin position="542"/>
        <end position="709"/>
    </location>
</feature>
<feature type="compositionally biased region" description="Low complexity" evidence="6">
    <location>
        <begin position="603"/>
        <end position="613"/>
    </location>
</feature>
<feature type="compositionally biased region" description="Low complexity" evidence="6">
    <location>
        <begin position="38"/>
        <end position="62"/>
    </location>
</feature>
<dbReference type="PANTHER" id="PTHR43220:SF18">
    <property type="entry name" value="TRANSMEMBRANE PROTEIN 41B"/>
    <property type="match status" value="1"/>
</dbReference>
<evidence type="ECO:0000259" key="8">
    <source>
        <dbReference type="Pfam" id="PF09335"/>
    </source>
</evidence>
<accession>A0AAN6GJ37</accession>
<keyword evidence="2 7" id="KW-0812">Transmembrane</keyword>
<feature type="compositionally biased region" description="Basic and acidic residues" evidence="6">
    <location>
        <begin position="650"/>
        <end position="677"/>
    </location>
</feature>
<feature type="transmembrane region" description="Helical" evidence="7">
    <location>
        <begin position="313"/>
        <end position="332"/>
    </location>
</feature>
<feature type="region of interest" description="Disordered" evidence="6">
    <location>
        <begin position="498"/>
        <end position="522"/>
    </location>
</feature>
<dbReference type="InterPro" id="IPR032816">
    <property type="entry name" value="VTT_dom"/>
</dbReference>
<evidence type="ECO:0000256" key="6">
    <source>
        <dbReference type="SAM" id="MobiDB-lite"/>
    </source>
</evidence>
<feature type="compositionally biased region" description="Acidic residues" evidence="6">
    <location>
        <begin position="552"/>
        <end position="574"/>
    </location>
</feature>
<dbReference type="AlphaFoldDB" id="A0AAN6GJ37"/>
<keyword evidence="4 7" id="KW-0472">Membrane</keyword>
<feature type="compositionally biased region" description="Gly residues" evidence="6">
    <location>
        <begin position="26"/>
        <end position="37"/>
    </location>
</feature>
<gene>
    <name evidence="9" type="ORF">OC842_000551</name>
</gene>
<dbReference type="Pfam" id="PF09335">
    <property type="entry name" value="VTT_dom"/>
    <property type="match status" value="1"/>
</dbReference>
<feature type="transmembrane region" description="Helical" evidence="7">
    <location>
        <begin position="471"/>
        <end position="488"/>
    </location>
</feature>
<comment type="subcellular location">
    <subcellularLocation>
        <location evidence="1">Membrane</location>
        <topology evidence="1">Multi-pass membrane protein</topology>
    </subcellularLocation>
</comment>
<feature type="compositionally biased region" description="Low complexity" evidence="6">
    <location>
        <begin position="14"/>
        <end position="25"/>
    </location>
</feature>
<feature type="compositionally biased region" description="Polar residues" evidence="6">
    <location>
        <begin position="156"/>
        <end position="171"/>
    </location>
</feature>
<feature type="transmembrane region" description="Helical" evidence="7">
    <location>
        <begin position="430"/>
        <end position="451"/>
    </location>
</feature>
<feature type="domain" description="VTT" evidence="8">
    <location>
        <begin position="332"/>
        <end position="453"/>
    </location>
</feature>
<name>A0AAN6GJ37_9BASI</name>
<evidence type="ECO:0000256" key="7">
    <source>
        <dbReference type="SAM" id="Phobius"/>
    </source>
</evidence>
<feature type="transmembrane region" description="Helical" evidence="7">
    <location>
        <begin position="256"/>
        <end position="278"/>
    </location>
</feature>
<feature type="compositionally biased region" description="Low complexity" evidence="6">
    <location>
        <begin position="78"/>
        <end position="122"/>
    </location>
</feature>
<evidence type="ECO:0000256" key="3">
    <source>
        <dbReference type="ARBA" id="ARBA00022989"/>
    </source>
</evidence>
<feature type="transmembrane region" description="Helical" evidence="7">
    <location>
        <begin position="344"/>
        <end position="370"/>
    </location>
</feature>
<comment type="similarity">
    <text evidence="5">Belongs to the TMEM41 family.</text>
</comment>
<sequence length="741" mass="76659">MSSSSPRARKAKIDSAAAAKALNSAGGAGAAAAGGGAKSSSSSSREQQRRSTASNSNTSSIADRLPTTRVSVASPDRASGAAAALAAGGSSSSKKTGSTASRVSTSRASIITPSSSSSEPGAKGAGAAGAPPADAKHTLPAPAADGGADASDAASIRSTHTLKTLHGSPTASAVKLPGSSTASSHPDAGSNGPALLLLPSASDDADEETGAIDVHAWDSAPSAGARNGRADLENGGVPSDPVELSRWRRQVLLRTGVRLFILFVVCTALLVGTLWIALPTIDEKDRPFLKIPKSLADLKALNTVLQHYKNEHYARVALCWIVVYMFLQAFSIPGSMYMSILAGALWGVPVALPLVCASVATGATICYLISQTMGEALVAVPKWKARVDSWKERLAEYNDNLLSYMILIRMMPLPPHNVVNLLAPHLGITIPMFWLSTALGIFAVSFIHTTIGEKLDDMASSDDFHLLSVRNALLFLGVCGAVLVPVLIRKRAPVAPLEEQEQGATGAVRLPDDDAEGSAAGSARNSVAAIGRSILGIGARGLGSGRGRNVHEEEEEVDDDDDDFAADYDDDADELPPVSDPDTLAAARSDSLSRAASRKAASRSRPSAARVLRPPGPPGPEDIDDEDPTKAWRARSSAAAVGDDSDASDADARSEDSHLSAPFSDDRREDRGPGRERGQRRRRPGTGGPSSSLRRTGGGARPGTWAGAGAEALGRANEAVGDVAGRVRSWFGGRSNGVALR</sequence>
<dbReference type="EMBL" id="JAPDMQ010000016">
    <property type="protein sequence ID" value="KAK0540256.1"/>
    <property type="molecule type" value="Genomic_DNA"/>
</dbReference>
<dbReference type="InterPro" id="IPR045014">
    <property type="entry name" value="TM41A/B"/>
</dbReference>
<evidence type="ECO:0000256" key="4">
    <source>
        <dbReference type="ARBA" id="ARBA00023136"/>
    </source>
</evidence>
<organism evidence="9 10">
    <name type="scientific">Tilletia horrida</name>
    <dbReference type="NCBI Taxonomy" id="155126"/>
    <lineage>
        <taxon>Eukaryota</taxon>
        <taxon>Fungi</taxon>
        <taxon>Dikarya</taxon>
        <taxon>Basidiomycota</taxon>
        <taxon>Ustilaginomycotina</taxon>
        <taxon>Exobasidiomycetes</taxon>
        <taxon>Tilletiales</taxon>
        <taxon>Tilletiaceae</taxon>
        <taxon>Tilletia</taxon>
    </lineage>
</organism>
<evidence type="ECO:0000256" key="1">
    <source>
        <dbReference type="ARBA" id="ARBA00004141"/>
    </source>
</evidence>
<feature type="compositionally biased region" description="Low complexity" evidence="6">
    <location>
        <begin position="140"/>
        <end position="155"/>
    </location>
</feature>
<protein>
    <recommendedName>
        <fullName evidence="8">VTT domain-containing protein</fullName>
    </recommendedName>
</protein>
<feature type="compositionally biased region" description="Low complexity" evidence="6">
    <location>
        <begin position="584"/>
        <end position="595"/>
    </location>
</feature>
<comment type="caution">
    <text evidence="9">The sequence shown here is derived from an EMBL/GenBank/DDBJ whole genome shotgun (WGS) entry which is preliminary data.</text>
</comment>
<evidence type="ECO:0000256" key="2">
    <source>
        <dbReference type="ARBA" id="ARBA00022692"/>
    </source>
</evidence>
<dbReference type="GO" id="GO:0000045">
    <property type="term" value="P:autophagosome assembly"/>
    <property type="evidence" value="ECO:0007669"/>
    <property type="project" value="TreeGrafter"/>
</dbReference>
<evidence type="ECO:0000256" key="5">
    <source>
        <dbReference type="ARBA" id="ARBA00025797"/>
    </source>
</evidence>
<reference evidence="9" key="1">
    <citation type="journal article" date="2023" name="PhytoFront">
        <title>Draft Genome Resources of Seven Strains of Tilletia horrida, Causal Agent of Kernel Smut of Rice.</title>
        <authorList>
            <person name="Khanal S."/>
            <person name="Antony Babu S."/>
            <person name="Zhou X.G."/>
        </authorList>
    </citation>
    <scope>NUCLEOTIDE SEQUENCE</scope>
    <source>
        <strain evidence="9">TX3</strain>
    </source>
</reference>
<dbReference type="GO" id="GO:0005789">
    <property type="term" value="C:endoplasmic reticulum membrane"/>
    <property type="evidence" value="ECO:0007669"/>
    <property type="project" value="TreeGrafter"/>
</dbReference>
<evidence type="ECO:0000313" key="10">
    <source>
        <dbReference type="Proteomes" id="UP001176521"/>
    </source>
</evidence>
<evidence type="ECO:0000313" key="9">
    <source>
        <dbReference type="EMBL" id="KAK0540256.1"/>
    </source>
</evidence>
<dbReference type="Proteomes" id="UP001176521">
    <property type="component" value="Unassembled WGS sequence"/>
</dbReference>
<keyword evidence="3 7" id="KW-1133">Transmembrane helix</keyword>